<feature type="compositionally biased region" description="Polar residues" evidence="6">
    <location>
        <begin position="52"/>
        <end position="66"/>
    </location>
</feature>
<feature type="region of interest" description="Disordered" evidence="6">
    <location>
        <begin position="1104"/>
        <end position="1215"/>
    </location>
</feature>
<dbReference type="Pfam" id="PF05843">
    <property type="entry name" value="Suf"/>
    <property type="match status" value="1"/>
</dbReference>
<keyword evidence="3" id="KW-0539">Nucleus</keyword>
<feature type="compositionally biased region" description="Basic and acidic residues" evidence="6">
    <location>
        <begin position="924"/>
        <end position="945"/>
    </location>
</feature>
<dbReference type="GO" id="GO:0003729">
    <property type="term" value="F:mRNA binding"/>
    <property type="evidence" value="ECO:0007669"/>
    <property type="project" value="TreeGrafter"/>
</dbReference>
<dbReference type="PANTHER" id="PTHR19980:SF0">
    <property type="entry name" value="CLEAVAGE STIMULATION FACTOR SUBUNIT 3"/>
    <property type="match status" value="1"/>
</dbReference>
<evidence type="ECO:0000313" key="8">
    <source>
        <dbReference type="EMBL" id="KAG2227159.1"/>
    </source>
</evidence>
<keyword evidence="4" id="KW-0802">TPR repeat</keyword>
<feature type="compositionally biased region" description="Polar residues" evidence="6">
    <location>
        <begin position="85"/>
        <end position="111"/>
    </location>
</feature>
<feature type="compositionally biased region" description="Polar residues" evidence="6">
    <location>
        <begin position="899"/>
        <end position="922"/>
    </location>
</feature>
<keyword evidence="2" id="KW-0677">Repeat</keyword>
<dbReference type="InterPro" id="IPR008847">
    <property type="entry name" value="Suf"/>
</dbReference>
<feature type="compositionally biased region" description="Polar residues" evidence="6">
    <location>
        <begin position="1012"/>
        <end position="1031"/>
    </location>
</feature>
<dbReference type="AlphaFoldDB" id="A0A8H7SBC0"/>
<feature type="compositionally biased region" description="Basic and acidic residues" evidence="6">
    <location>
        <begin position="885"/>
        <end position="894"/>
    </location>
</feature>
<dbReference type="InterPro" id="IPR045243">
    <property type="entry name" value="Rna14-like"/>
</dbReference>
<evidence type="ECO:0000256" key="4">
    <source>
        <dbReference type="PROSITE-ProRule" id="PRU00339"/>
    </source>
</evidence>
<feature type="domain" description="Suppressor of forked" evidence="7">
    <location>
        <begin position="302"/>
        <end position="880"/>
    </location>
</feature>
<comment type="subcellular location">
    <subcellularLocation>
        <location evidence="1">Nucleus</location>
    </subcellularLocation>
</comment>
<dbReference type="Gene3D" id="1.25.40.10">
    <property type="entry name" value="Tetratricopeptide repeat domain"/>
    <property type="match status" value="1"/>
</dbReference>
<gene>
    <name evidence="8" type="ORF">INT45_003889</name>
</gene>
<evidence type="ECO:0000256" key="2">
    <source>
        <dbReference type="ARBA" id="ARBA00022737"/>
    </source>
</evidence>
<feature type="compositionally biased region" description="Gly residues" evidence="6">
    <location>
        <begin position="1144"/>
        <end position="1168"/>
    </location>
</feature>
<dbReference type="PANTHER" id="PTHR19980">
    <property type="entry name" value="RNA CLEAVAGE STIMULATION FACTOR"/>
    <property type="match status" value="1"/>
</dbReference>
<feature type="compositionally biased region" description="Basic and acidic residues" evidence="6">
    <location>
        <begin position="112"/>
        <end position="123"/>
    </location>
</feature>
<protein>
    <recommendedName>
        <fullName evidence="7">Suppressor of forked domain-containing protein</fullName>
    </recommendedName>
</protein>
<dbReference type="InterPro" id="IPR019734">
    <property type="entry name" value="TPR_rpt"/>
</dbReference>
<feature type="repeat" description="TPR" evidence="4">
    <location>
        <begin position="582"/>
        <end position="615"/>
    </location>
</feature>
<feature type="region of interest" description="Disordered" evidence="6">
    <location>
        <begin position="1"/>
        <end position="252"/>
    </location>
</feature>
<feature type="compositionally biased region" description="Low complexity" evidence="6">
    <location>
        <begin position="1114"/>
        <end position="1129"/>
    </location>
</feature>
<keyword evidence="5" id="KW-0175">Coiled coil</keyword>
<dbReference type="InterPro" id="IPR003107">
    <property type="entry name" value="HAT"/>
</dbReference>
<evidence type="ECO:0000256" key="1">
    <source>
        <dbReference type="ARBA" id="ARBA00004123"/>
    </source>
</evidence>
<proteinExistence type="predicted"/>
<dbReference type="SMART" id="SM00386">
    <property type="entry name" value="HAT"/>
    <property type="match status" value="9"/>
</dbReference>
<feature type="compositionally biased region" description="Polar residues" evidence="6">
    <location>
        <begin position="32"/>
        <end position="44"/>
    </location>
</feature>
<dbReference type="PROSITE" id="PS50005">
    <property type="entry name" value="TPR"/>
    <property type="match status" value="1"/>
</dbReference>
<evidence type="ECO:0000313" key="9">
    <source>
        <dbReference type="Proteomes" id="UP000646827"/>
    </source>
</evidence>
<evidence type="ECO:0000256" key="6">
    <source>
        <dbReference type="SAM" id="MobiDB-lite"/>
    </source>
</evidence>
<accession>A0A8H7SBC0</accession>
<dbReference type="GO" id="GO:0031124">
    <property type="term" value="P:mRNA 3'-end processing"/>
    <property type="evidence" value="ECO:0007669"/>
    <property type="project" value="InterPro"/>
</dbReference>
<comment type="caution">
    <text evidence="8">The sequence shown here is derived from an EMBL/GenBank/DDBJ whole genome shotgun (WGS) entry which is preliminary data.</text>
</comment>
<feature type="compositionally biased region" description="Polar residues" evidence="6">
    <location>
        <begin position="240"/>
        <end position="252"/>
    </location>
</feature>
<feature type="region of interest" description="Disordered" evidence="6">
    <location>
        <begin position="885"/>
        <end position="1064"/>
    </location>
</feature>
<evidence type="ECO:0000256" key="5">
    <source>
        <dbReference type="SAM" id="Coils"/>
    </source>
</evidence>
<dbReference type="GO" id="GO:0005634">
    <property type="term" value="C:nucleus"/>
    <property type="evidence" value="ECO:0007669"/>
    <property type="project" value="UniProtKB-SubCell"/>
</dbReference>
<feature type="compositionally biased region" description="Low complexity" evidence="6">
    <location>
        <begin position="196"/>
        <end position="222"/>
    </location>
</feature>
<dbReference type="OrthoDB" id="26282at2759"/>
<dbReference type="SUPFAM" id="SSF48452">
    <property type="entry name" value="TPR-like"/>
    <property type="match status" value="2"/>
</dbReference>
<keyword evidence="9" id="KW-1185">Reference proteome</keyword>
<dbReference type="EMBL" id="JAEPRB010000010">
    <property type="protein sequence ID" value="KAG2227159.1"/>
    <property type="molecule type" value="Genomic_DNA"/>
</dbReference>
<dbReference type="Gene3D" id="1.25.40.1040">
    <property type="match status" value="1"/>
</dbReference>
<name>A0A8H7SBC0_9FUNG</name>
<evidence type="ECO:0000256" key="3">
    <source>
        <dbReference type="ARBA" id="ARBA00023242"/>
    </source>
</evidence>
<evidence type="ECO:0000259" key="7">
    <source>
        <dbReference type="Pfam" id="PF05843"/>
    </source>
</evidence>
<feature type="compositionally biased region" description="Low complexity" evidence="6">
    <location>
        <begin position="1032"/>
        <end position="1064"/>
    </location>
</feature>
<organism evidence="8 9">
    <name type="scientific">Circinella minor</name>
    <dbReference type="NCBI Taxonomy" id="1195481"/>
    <lineage>
        <taxon>Eukaryota</taxon>
        <taxon>Fungi</taxon>
        <taxon>Fungi incertae sedis</taxon>
        <taxon>Mucoromycota</taxon>
        <taxon>Mucoromycotina</taxon>
        <taxon>Mucoromycetes</taxon>
        <taxon>Mucorales</taxon>
        <taxon>Lichtheimiaceae</taxon>
        <taxon>Circinella</taxon>
    </lineage>
</organism>
<dbReference type="Proteomes" id="UP000646827">
    <property type="component" value="Unassembled WGS sequence"/>
</dbReference>
<sequence>MDPIANPLSVEDSQKQNNNNNNDTESPDISMEENNQVDNQTAEESQNEEDQQQPQLTDTTSAPTDNDTQENESSTEQQQEDSNDISNDTSAEKNASAGDQASEQDLTTQPVSEDHLMTDHDGSAENDAIEATGGEDEDSEMQNEQFHDAQEKVHDDTQMNVDETTHEGDESQQEERNDNSSKQEETENEPMEQDNATTTQSAPAPTTTPASTTTTTTSVPASNSFISAPASWQIPPSALQPKTDNNMQGMKSTGIPINNTVQQQTSTVGYGSGGGGIMGGGNNSNSNMGMMVEPVNKAHLKRERLEQRIEKSVYDTTAWLALINEVQQTGDLEATREVYERFLQEFPTSPRQWLAYLELELKYSNFNEVEALFTRCLKTVLSVDLWKFYLGYIRRINQGDSGTVATPEARAIIEKAYEYVLNNVGIDKDAGPIWADYIYFLKSAETTNTWEEQRKMDSMRRAYQKAVAIPLNNVEHLWKEYDQWENNLNRLTAKKFLGEKSSAYMTARTALREMRTLMENVNRGVVPKPPQWTDKEISQLAAWKQYIEWEKSNPLQLEDESMITERVAYAYQQAFLVLRFYPELWYDYAMYYIEHQKPEKALGILKQGVEVLPSSLLLTFAYTELCESKRQLDDARQAFDVLLEHLDKDIEKIKDAAQHEMDKIQQEADEEKNNMNLNDDIDGEIREQLRVRERQVKKDQEEVETKMNEQVDGLAKGCSLVWINYMRFARRTEGIKAARALFSRARKAANRTYHVFIASALMEYHNSKDATIAGKIFGLGLKQFADDPDYISYYLDYLVQMNDDNNTRALFERTLATMPATKAEPIWAKFLDYENKYGDLASIHSVEKRRHEALPDIGMTQSFMERYTYLNIHVIDELELGTEARERKSGDGKDAMAQAATSGAGTLGPASTNQANTEQQRGGRSKDQNAKRPLLEPVHPERYPRPDLNQWQSFKPAESSRRSTGTAAANVTSGVTSGASAPSAPNISGGPSGRIPPNADSANPPPPMAPPTISQTKDTAMSSVATPSQVMNNIPGPQQVQQQQPLPSQQQQQQPPTNNWNTNQQLPEPVAYFVSNLPPAHNFNGPLIQANELAELLRNVIIPLPQGGGPPMRGPQQQQQQQQKPMGAGPSMGAGGRDMPPNRGGYGRGGGRGGFKSRGGGPGRGGRQGVKRRGGRDDFEDDYQQHNKGMGPNRPPAYDVFRARQAKRHRDDPTY</sequence>
<dbReference type="InterPro" id="IPR011990">
    <property type="entry name" value="TPR-like_helical_dom_sf"/>
</dbReference>
<feature type="compositionally biased region" description="Basic and acidic residues" evidence="6">
    <location>
        <begin position="145"/>
        <end position="185"/>
    </location>
</feature>
<feature type="coiled-coil region" evidence="5">
    <location>
        <begin position="643"/>
        <end position="674"/>
    </location>
</feature>
<reference evidence="8 9" key="1">
    <citation type="submission" date="2020-12" db="EMBL/GenBank/DDBJ databases">
        <title>Metabolic potential, ecology and presence of endohyphal bacteria is reflected in genomic diversity of Mucoromycotina.</title>
        <authorList>
            <person name="Muszewska A."/>
            <person name="Okrasinska A."/>
            <person name="Steczkiewicz K."/>
            <person name="Drgas O."/>
            <person name="Orlowska M."/>
            <person name="Perlinska-Lenart U."/>
            <person name="Aleksandrzak-Piekarczyk T."/>
            <person name="Szatraj K."/>
            <person name="Zielenkiewicz U."/>
            <person name="Pilsyk S."/>
            <person name="Malc E."/>
            <person name="Mieczkowski P."/>
            <person name="Kruszewska J.S."/>
            <person name="Biernat P."/>
            <person name="Pawlowska J."/>
        </authorList>
    </citation>
    <scope>NUCLEOTIDE SEQUENCE [LARGE SCALE GENOMIC DNA]</scope>
    <source>
        <strain evidence="8 9">CBS 142.35</strain>
    </source>
</reference>
<feature type="compositionally biased region" description="Polar residues" evidence="6">
    <location>
        <begin position="962"/>
        <end position="986"/>
    </location>
</feature>